<keyword evidence="2" id="KW-1185">Reference proteome</keyword>
<evidence type="ECO:0000313" key="1">
    <source>
        <dbReference type="EMBL" id="BBD91367.1"/>
    </source>
</evidence>
<dbReference type="Proteomes" id="UP000274772">
    <property type="component" value="Chromosome"/>
</dbReference>
<reference evidence="1 2" key="1">
    <citation type="submission" date="2018-05" db="EMBL/GenBank/DDBJ databases">
        <title>Complete genome sequencing of three human clinical isolates of Staphylococcus caprae reveals virulence factors similar to those of S. epidermidis and S. capitis.</title>
        <authorList>
            <person name="Watanabe S."/>
            <person name="Cui L."/>
        </authorList>
    </citation>
    <scope>NUCLEOTIDE SEQUENCE [LARGE SCALE GENOMIC DNA]</scope>
    <source>
        <strain evidence="1 2">JMUB590</strain>
    </source>
</reference>
<evidence type="ECO:0008006" key="3">
    <source>
        <dbReference type="Google" id="ProtNLM"/>
    </source>
</evidence>
<evidence type="ECO:0000313" key="2">
    <source>
        <dbReference type="Proteomes" id="UP000274772"/>
    </source>
</evidence>
<protein>
    <recommendedName>
        <fullName evidence="3">Lipoprotein</fullName>
    </recommendedName>
</protein>
<dbReference type="RefSeq" id="WP_002444636.1">
    <property type="nucleotide sequence ID" value="NZ_AP018585.1"/>
</dbReference>
<gene>
    <name evidence="1" type="ORF">JMUB590_0257</name>
</gene>
<proteinExistence type="predicted"/>
<name>A0ABM7FSF4_9STAP</name>
<sequence>MEEAKTKTKVHRVLKQKGWENKIKTEEPIFTFNTGDNYLEVTYKDEPYNTYQYYYDLDDDGKVTGDAVLKEKYQRYDLNKNKYKEYRKRHHFEEKYDLK</sequence>
<organism evidence="1 2">
    <name type="scientific">Staphylococcus caprae</name>
    <dbReference type="NCBI Taxonomy" id="29380"/>
    <lineage>
        <taxon>Bacteria</taxon>
        <taxon>Bacillati</taxon>
        <taxon>Bacillota</taxon>
        <taxon>Bacilli</taxon>
        <taxon>Bacillales</taxon>
        <taxon>Staphylococcaceae</taxon>
        <taxon>Staphylococcus</taxon>
    </lineage>
</organism>
<dbReference type="GeneID" id="58050038"/>
<dbReference type="EMBL" id="AP018586">
    <property type="protein sequence ID" value="BBD91367.1"/>
    <property type="molecule type" value="Genomic_DNA"/>
</dbReference>
<dbReference type="InterPro" id="IPR021486">
    <property type="entry name" value="DUF3139"/>
</dbReference>
<accession>A0ABM7FSF4</accession>
<dbReference type="Pfam" id="PF11337">
    <property type="entry name" value="DUF3139"/>
    <property type="match status" value="1"/>
</dbReference>